<feature type="transmembrane region" description="Helical" evidence="6">
    <location>
        <begin position="12"/>
        <end position="34"/>
    </location>
</feature>
<evidence type="ECO:0000313" key="10">
    <source>
        <dbReference type="Proteomes" id="UP000244880"/>
    </source>
</evidence>
<gene>
    <name evidence="9" type="primary">trg</name>
    <name evidence="9" type="ORF">ASD8599_03130</name>
</gene>
<dbReference type="InterPro" id="IPR004090">
    <property type="entry name" value="Chemotax_Me-accpt_rcpt"/>
</dbReference>
<dbReference type="SMART" id="SM00283">
    <property type="entry name" value="MA"/>
    <property type="match status" value="1"/>
</dbReference>
<feature type="domain" description="HAMP" evidence="8">
    <location>
        <begin position="368"/>
        <end position="421"/>
    </location>
</feature>
<evidence type="ECO:0000256" key="6">
    <source>
        <dbReference type="SAM" id="Phobius"/>
    </source>
</evidence>
<evidence type="ECO:0000313" key="9">
    <source>
        <dbReference type="EMBL" id="SPH22387.1"/>
    </source>
</evidence>
<dbReference type="CDD" id="cd06225">
    <property type="entry name" value="HAMP"/>
    <property type="match status" value="1"/>
</dbReference>
<evidence type="ECO:0000256" key="2">
    <source>
        <dbReference type="ARBA" id="ARBA00029447"/>
    </source>
</evidence>
<dbReference type="PROSITE" id="PS50885">
    <property type="entry name" value="HAMP"/>
    <property type="match status" value="2"/>
</dbReference>
<dbReference type="EMBL" id="OMOR01000001">
    <property type="protein sequence ID" value="SPH22387.1"/>
    <property type="molecule type" value="Genomic_DNA"/>
</dbReference>
<feature type="region of interest" description="Disordered" evidence="5">
    <location>
        <begin position="807"/>
        <end position="827"/>
    </location>
</feature>
<dbReference type="PANTHER" id="PTHR43531">
    <property type="entry name" value="PROTEIN ICFG"/>
    <property type="match status" value="1"/>
</dbReference>
<dbReference type="GO" id="GO:0004888">
    <property type="term" value="F:transmembrane signaling receptor activity"/>
    <property type="evidence" value="ECO:0007669"/>
    <property type="project" value="InterPro"/>
</dbReference>
<comment type="similarity">
    <text evidence="2">Belongs to the methyl-accepting chemotaxis (MCP) protein family.</text>
</comment>
<evidence type="ECO:0000256" key="1">
    <source>
        <dbReference type="ARBA" id="ARBA00022500"/>
    </source>
</evidence>
<keyword evidence="10" id="KW-1185">Reference proteome</keyword>
<dbReference type="GO" id="GO:0016020">
    <property type="term" value="C:membrane"/>
    <property type="evidence" value="ECO:0007669"/>
    <property type="project" value="InterPro"/>
</dbReference>
<dbReference type="GO" id="GO:0006935">
    <property type="term" value="P:chemotaxis"/>
    <property type="evidence" value="ECO:0007669"/>
    <property type="project" value="UniProtKB-KW"/>
</dbReference>
<sequence length="827" mass="88608">MKNPIRNIAIGVKLPIAIACSVAITVIALTIVSVTAARGIIANSVEEKLESIAMMQADRVNDLFGSIERDIRLQSATPLIAQALVAFTDGFESLGEDAYETLTRVYIHENENPTGQKDLLVKADTQSSYGFMHSIYHPVLDNLQNEMGYYDVFLFDVKGNLVYSVFKETDFATNFVDGMWKDTGLATAFSKALERTPDQETVYVDFSRYGPSHSVAAAFMSRPVVDQNGILVGVLAYQMPVAALNQAAGDLQGLGATADGFLIGDDHLLRSSSIQTNETDILELAHNGEIITRGLTGQGGGFSDTGFNSQGVMGYFNPIEFLGTKMVAIVQQDTKELFAGVGPLVFKILLFSLAIFLTVLMAAIMFSRSISVPIKNLTNSVKDVAAGNLQTNVPETTRGDEIGSLARATEVFRQNALKIDALNAEQTRANTKMEQLNTERESAAQREALLASEKIEADKSAAAERQEMVEILGQSIGQVVTEAIAGNFSKRIEAQFDDQTLVALSNDINALMQAVDSGLTETGRLLERVAQGDFSQRMTGRFDGAFADLQRNVNDMIDALTSLIVDIADTGETLAISSSEMQETAQALSQRAEDNAASVEETSSALEHLSSSVRQVRDNVHEASADATEARKTAASSEKIAAEAVSSMDRIAEGSREITRVVAVINEIAFQINLLALNAGVEAARAGEAGRGFSVVASEVRALAQRASEAATEIEGVISASDIAVTDGVSKVGSARNLLEHIAARVVAISDRVEVVTAAVSEQSKGIDEISTAAIAIEQNTQKQAASLEEVTASTLELASQSRDLKKSTARFQIEAPNHNQNNRKAG</sequence>
<proteinExistence type="inferred from homology"/>
<protein>
    <submittedName>
        <fullName evidence="9">Methyl-accepting chemotaxis protein III</fullName>
    </submittedName>
</protein>
<feature type="coiled-coil region" evidence="4">
    <location>
        <begin position="419"/>
        <end position="453"/>
    </location>
</feature>
<evidence type="ECO:0000256" key="5">
    <source>
        <dbReference type="SAM" id="MobiDB-lite"/>
    </source>
</evidence>
<organism evidence="9 10">
    <name type="scientific">Ascidiaceihabitans donghaensis</name>
    <dbReference type="NCBI Taxonomy" id="1510460"/>
    <lineage>
        <taxon>Bacteria</taxon>
        <taxon>Pseudomonadati</taxon>
        <taxon>Pseudomonadota</taxon>
        <taxon>Alphaproteobacteria</taxon>
        <taxon>Rhodobacterales</taxon>
        <taxon>Paracoccaceae</taxon>
        <taxon>Ascidiaceihabitans</taxon>
    </lineage>
</organism>
<name>A0A2R8BH87_9RHOB</name>
<dbReference type="PROSITE" id="PS50111">
    <property type="entry name" value="CHEMOTAXIS_TRANSDUC_2"/>
    <property type="match status" value="1"/>
</dbReference>
<dbReference type="InterPro" id="IPR051310">
    <property type="entry name" value="MCP_chemotaxis"/>
</dbReference>
<dbReference type="SMART" id="SM00304">
    <property type="entry name" value="HAMP"/>
    <property type="match status" value="2"/>
</dbReference>
<feature type="transmembrane region" description="Helical" evidence="6">
    <location>
        <begin position="344"/>
        <end position="366"/>
    </location>
</feature>
<feature type="domain" description="HAMP" evidence="8">
    <location>
        <begin position="513"/>
        <end position="565"/>
    </location>
</feature>
<dbReference type="InterPro" id="IPR003660">
    <property type="entry name" value="HAMP_dom"/>
</dbReference>
<dbReference type="PRINTS" id="PR00260">
    <property type="entry name" value="CHEMTRNSDUCR"/>
</dbReference>
<dbReference type="Gene3D" id="1.10.287.950">
    <property type="entry name" value="Methyl-accepting chemotaxis protein"/>
    <property type="match status" value="1"/>
</dbReference>
<keyword evidence="6" id="KW-0472">Membrane</keyword>
<accession>A0A2R8BH87</accession>
<evidence type="ECO:0000256" key="4">
    <source>
        <dbReference type="SAM" id="Coils"/>
    </source>
</evidence>
<evidence type="ECO:0000256" key="3">
    <source>
        <dbReference type="PROSITE-ProRule" id="PRU00284"/>
    </source>
</evidence>
<feature type="domain" description="Methyl-accepting transducer" evidence="7">
    <location>
        <begin position="570"/>
        <end position="799"/>
    </location>
</feature>
<reference evidence="9 10" key="1">
    <citation type="submission" date="2018-03" db="EMBL/GenBank/DDBJ databases">
        <authorList>
            <person name="Keele B.F."/>
        </authorList>
    </citation>
    <scope>NUCLEOTIDE SEQUENCE [LARGE SCALE GENOMIC DNA]</scope>
    <source>
        <strain evidence="9 10">CECT 8599</strain>
    </source>
</reference>
<dbReference type="CDD" id="cd11386">
    <property type="entry name" value="MCP_signal"/>
    <property type="match status" value="1"/>
</dbReference>
<evidence type="ECO:0000259" key="8">
    <source>
        <dbReference type="PROSITE" id="PS50885"/>
    </source>
</evidence>
<dbReference type="Pfam" id="PF18947">
    <property type="entry name" value="HAMP_2"/>
    <property type="match status" value="1"/>
</dbReference>
<dbReference type="Proteomes" id="UP000244880">
    <property type="component" value="Unassembled WGS sequence"/>
</dbReference>
<dbReference type="PANTHER" id="PTHR43531:SF11">
    <property type="entry name" value="METHYL-ACCEPTING CHEMOTAXIS PROTEIN 3"/>
    <property type="match status" value="1"/>
</dbReference>
<evidence type="ECO:0000259" key="7">
    <source>
        <dbReference type="PROSITE" id="PS50111"/>
    </source>
</evidence>
<dbReference type="RefSeq" id="WP_181364508.1">
    <property type="nucleotide sequence ID" value="NZ_OMOR01000001.1"/>
</dbReference>
<keyword evidence="4" id="KW-0175">Coiled coil</keyword>
<keyword evidence="6" id="KW-1133">Transmembrane helix</keyword>
<dbReference type="Gene3D" id="6.10.340.10">
    <property type="match status" value="1"/>
</dbReference>
<keyword evidence="6" id="KW-0812">Transmembrane</keyword>
<feature type="compositionally biased region" description="Polar residues" evidence="5">
    <location>
        <begin position="818"/>
        <end position="827"/>
    </location>
</feature>
<dbReference type="SUPFAM" id="SSF58104">
    <property type="entry name" value="Methyl-accepting chemotaxis protein (MCP) signaling domain"/>
    <property type="match status" value="1"/>
</dbReference>
<dbReference type="SUPFAM" id="SSF158472">
    <property type="entry name" value="HAMP domain-like"/>
    <property type="match status" value="1"/>
</dbReference>
<dbReference type="InterPro" id="IPR004089">
    <property type="entry name" value="MCPsignal_dom"/>
</dbReference>
<dbReference type="AlphaFoldDB" id="A0A2R8BH87"/>
<dbReference type="GO" id="GO:0007165">
    <property type="term" value="P:signal transduction"/>
    <property type="evidence" value="ECO:0007669"/>
    <property type="project" value="UniProtKB-KW"/>
</dbReference>
<dbReference type="Pfam" id="PF00672">
    <property type="entry name" value="HAMP"/>
    <property type="match status" value="1"/>
</dbReference>
<dbReference type="Pfam" id="PF00015">
    <property type="entry name" value="MCPsignal"/>
    <property type="match status" value="1"/>
</dbReference>
<keyword evidence="3" id="KW-0807">Transducer</keyword>
<keyword evidence="1" id="KW-0145">Chemotaxis</keyword>